<keyword evidence="3" id="KW-0333">Golgi apparatus</keyword>
<proteinExistence type="predicted"/>
<dbReference type="InterPro" id="IPR007583">
    <property type="entry name" value="GRASP55_65"/>
</dbReference>
<protein>
    <recommendedName>
        <fullName evidence="6">PDZ GRASP-type domain-containing protein</fullName>
    </recommendedName>
</protein>
<evidence type="ECO:0000256" key="5">
    <source>
        <dbReference type="SAM" id="MobiDB-lite"/>
    </source>
</evidence>
<dbReference type="PANTHER" id="PTHR12893:SF0">
    <property type="entry name" value="GRASP65"/>
    <property type="match status" value="1"/>
</dbReference>
<comment type="caution">
    <text evidence="7">The sequence shown here is derived from an EMBL/GenBank/DDBJ whole genome shotgun (WGS) entry which is preliminary data.</text>
</comment>
<dbReference type="GO" id="GO:0007030">
    <property type="term" value="P:Golgi organization"/>
    <property type="evidence" value="ECO:0007669"/>
    <property type="project" value="TreeGrafter"/>
</dbReference>
<reference evidence="7 8" key="1">
    <citation type="journal article" date="2022" name="DNA Res.">
        <title>Genome analysis of five recently described species of the CUG-Ser clade uncovers Candida theae as a new hybrid lineage with pathogenic potential in the Candida parapsilosis species complex.</title>
        <authorList>
            <person name="Mixao V."/>
            <person name="Del Olmo V."/>
            <person name="Hegedusova E."/>
            <person name="Saus E."/>
            <person name="Pryszcz L."/>
            <person name="Cillingova A."/>
            <person name="Nosek J."/>
            <person name="Gabaldon T."/>
        </authorList>
    </citation>
    <scope>NUCLEOTIDE SEQUENCE [LARGE SCALE GENOMIC DNA]</scope>
    <source>
        <strain evidence="7 8">CBS 12239</strain>
    </source>
</reference>
<evidence type="ECO:0000256" key="1">
    <source>
        <dbReference type="ARBA" id="ARBA00004394"/>
    </source>
</evidence>
<evidence type="ECO:0000259" key="6">
    <source>
        <dbReference type="PROSITE" id="PS51865"/>
    </source>
</evidence>
<dbReference type="GO" id="GO:0000139">
    <property type="term" value="C:Golgi membrane"/>
    <property type="evidence" value="ECO:0007669"/>
    <property type="project" value="UniProtKB-SubCell"/>
</dbReference>
<feature type="region of interest" description="Disordered" evidence="5">
    <location>
        <begin position="349"/>
        <end position="427"/>
    </location>
</feature>
<gene>
    <name evidence="7" type="ORF">KGF57_000387</name>
</gene>
<accession>A0AAD5BJ19</accession>
<keyword evidence="2" id="KW-0677">Repeat</keyword>
<name>A0AAD5BJ19_9ASCO</name>
<feature type="compositionally biased region" description="Basic and acidic residues" evidence="5">
    <location>
        <begin position="400"/>
        <end position="412"/>
    </location>
</feature>
<feature type="domain" description="PDZ GRASP-type" evidence="6">
    <location>
        <begin position="193"/>
        <end position="306"/>
    </location>
</feature>
<keyword evidence="8" id="KW-1185">Reference proteome</keyword>
<organism evidence="7 8">
    <name type="scientific">Candida theae</name>
    <dbReference type="NCBI Taxonomy" id="1198502"/>
    <lineage>
        <taxon>Eukaryota</taxon>
        <taxon>Fungi</taxon>
        <taxon>Dikarya</taxon>
        <taxon>Ascomycota</taxon>
        <taxon>Saccharomycotina</taxon>
        <taxon>Pichiomycetes</taxon>
        <taxon>Debaryomycetaceae</taxon>
        <taxon>Candida/Lodderomyces clade</taxon>
        <taxon>Candida</taxon>
    </lineage>
</organism>
<keyword evidence="4" id="KW-0472">Membrane</keyword>
<dbReference type="AlphaFoldDB" id="A0AAD5BJ19"/>
<dbReference type="Gene3D" id="2.30.42.10">
    <property type="match status" value="2"/>
</dbReference>
<evidence type="ECO:0000313" key="7">
    <source>
        <dbReference type="EMBL" id="KAI5967444.1"/>
    </source>
</evidence>
<dbReference type="PROSITE" id="PS51865">
    <property type="entry name" value="PDZ_GRASP"/>
    <property type="match status" value="1"/>
</dbReference>
<evidence type="ECO:0000256" key="2">
    <source>
        <dbReference type="ARBA" id="ARBA00022737"/>
    </source>
</evidence>
<dbReference type="InterPro" id="IPR036034">
    <property type="entry name" value="PDZ_sf"/>
</dbReference>
<comment type="subcellular location">
    <subcellularLocation>
        <location evidence="1">Golgi apparatus membrane</location>
    </subcellularLocation>
</comment>
<evidence type="ECO:0000256" key="4">
    <source>
        <dbReference type="ARBA" id="ARBA00023136"/>
    </source>
</evidence>
<dbReference type="EMBL" id="JAIHNG010000029">
    <property type="protein sequence ID" value="KAI5967444.1"/>
    <property type="molecule type" value="Genomic_DNA"/>
</dbReference>
<evidence type="ECO:0000313" key="8">
    <source>
        <dbReference type="Proteomes" id="UP001204833"/>
    </source>
</evidence>
<dbReference type="Proteomes" id="UP001204833">
    <property type="component" value="Unassembled WGS sequence"/>
</dbReference>
<dbReference type="PANTHER" id="PTHR12893">
    <property type="entry name" value="GOLGI REASSEMBLY STACKING PROTEIN GRASP"/>
    <property type="match status" value="1"/>
</dbReference>
<feature type="compositionally biased region" description="Polar residues" evidence="5">
    <location>
        <begin position="365"/>
        <end position="376"/>
    </location>
</feature>
<evidence type="ECO:0000256" key="3">
    <source>
        <dbReference type="ARBA" id="ARBA00023034"/>
    </source>
</evidence>
<dbReference type="RefSeq" id="XP_051611105.1">
    <property type="nucleotide sequence ID" value="XM_051753330.1"/>
</dbReference>
<dbReference type="Pfam" id="PF04495">
    <property type="entry name" value="GRASP55_65"/>
    <property type="match status" value="1"/>
</dbReference>
<dbReference type="GeneID" id="76148447"/>
<sequence>MFSFAKKLVDRFEGHTTQEASLHDSYYKNATQINNRGFALRVLYVQPHSAAHSKGFEAWFDYIIKINSHELPMQYPVSNFPYSVNEDGSINYGSNISSEQASAVNFEVLSQELSTLAKTKQELLLDVWNAKGGVVRQISIPLDEFSSEKEEEKKKKKAEEESNHDASTIKLFAATFKQIGLTVESQHLSTATHVWRILNTHPGSPAFRSQLVPQSDFIIGCDSAYVTDETGKGLLTKGGESLLSNTVSNYYNYYHNQTQEEYIPITLYVYNHDYDILRPVTVNLSRNWGTGHNRGILGCDVGYGLLHRIPEVIGKFDDNSVVDDVLFESKQDVAYQTDSTLTPQAFDTNANFINTAPPPMGSVLPPSSVSPHTSKTSGRKKKHVSALNVEDSLSDYMNEELEKSKKLDDSSKPKTSTATVPPPPTSK</sequence>
<dbReference type="InterPro" id="IPR024958">
    <property type="entry name" value="GRASP_PDZ"/>
</dbReference>